<gene>
    <name evidence="6" type="ORF">BYL167_LOCUS70993</name>
</gene>
<keyword evidence="2" id="KW-0812">Transmembrane</keyword>
<evidence type="ECO:0000256" key="3">
    <source>
        <dbReference type="ARBA" id="ARBA00022989"/>
    </source>
</evidence>
<evidence type="ECO:0000256" key="1">
    <source>
        <dbReference type="ARBA" id="ARBA00004141"/>
    </source>
</evidence>
<comment type="subcellular location">
    <subcellularLocation>
        <location evidence="1">Membrane</location>
        <topology evidence="1">Multi-pass membrane protein</topology>
    </subcellularLocation>
</comment>
<proteinExistence type="predicted"/>
<evidence type="ECO:0000256" key="4">
    <source>
        <dbReference type="ARBA" id="ARBA00023136"/>
    </source>
</evidence>
<reference evidence="6" key="1">
    <citation type="submission" date="2021-02" db="EMBL/GenBank/DDBJ databases">
        <authorList>
            <person name="Nowell W R."/>
        </authorList>
    </citation>
    <scope>NUCLEOTIDE SEQUENCE</scope>
</reference>
<dbReference type="AlphaFoldDB" id="A0A8S3FVG3"/>
<dbReference type="Pfam" id="PF00916">
    <property type="entry name" value="Sulfate_transp"/>
    <property type="match status" value="1"/>
</dbReference>
<keyword evidence="4" id="KW-0472">Membrane</keyword>
<dbReference type="EMBL" id="CAJOBH010254215">
    <property type="protein sequence ID" value="CAF5145155.1"/>
    <property type="molecule type" value="Genomic_DNA"/>
</dbReference>
<organism evidence="6 7">
    <name type="scientific">Rotaria magnacalcarata</name>
    <dbReference type="NCBI Taxonomy" id="392030"/>
    <lineage>
        <taxon>Eukaryota</taxon>
        <taxon>Metazoa</taxon>
        <taxon>Spiralia</taxon>
        <taxon>Gnathifera</taxon>
        <taxon>Rotifera</taxon>
        <taxon>Eurotatoria</taxon>
        <taxon>Bdelloidea</taxon>
        <taxon>Philodinida</taxon>
        <taxon>Philodinidae</taxon>
        <taxon>Rotaria</taxon>
    </lineage>
</organism>
<evidence type="ECO:0000313" key="7">
    <source>
        <dbReference type="Proteomes" id="UP000681967"/>
    </source>
</evidence>
<feature type="non-terminal residue" evidence="6">
    <location>
        <position position="101"/>
    </location>
</feature>
<dbReference type="InterPro" id="IPR011547">
    <property type="entry name" value="SLC26A/SulP_dom"/>
</dbReference>
<feature type="domain" description="SLC26A/SulP transporter" evidence="5">
    <location>
        <begin position="1"/>
        <end position="101"/>
    </location>
</feature>
<dbReference type="GO" id="GO:0016020">
    <property type="term" value="C:membrane"/>
    <property type="evidence" value="ECO:0007669"/>
    <property type="project" value="UniProtKB-SubCell"/>
</dbReference>
<name>A0A8S3FVG3_9BILA</name>
<evidence type="ECO:0000259" key="5">
    <source>
        <dbReference type="Pfam" id="PF00916"/>
    </source>
</evidence>
<dbReference type="Proteomes" id="UP000681967">
    <property type="component" value="Unassembled WGS sequence"/>
</dbReference>
<evidence type="ECO:0000313" key="6">
    <source>
        <dbReference type="EMBL" id="CAF5145155.1"/>
    </source>
</evidence>
<keyword evidence="3" id="KW-1133">Transmembrane helix</keyword>
<accession>A0A8S3FVG3</accession>
<sequence>IAYGVLAGLSPTYGAFSIISLMIAKALNGIPPDSVIANSNYNASDSNFSNMSSSVNATADEMLAQKTDLATTLAFFVELIQFHLWVIRVGFITSYMSEPFI</sequence>
<comment type="caution">
    <text evidence="6">The sequence shown here is derived from an EMBL/GenBank/DDBJ whole genome shotgun (WGS) entry which is preliminary data.</text>
</comment>
<protein>
    <recommendedName>
        <fullName evidence="5">SLC26A/SulP transporter domain-containing protein</fullName>
    </recommendedName>
</protein>
<feature type="non-terminal residue" evidence="6">
    <location>
        <position position="1"/>
    </location>
</feature>
<evidence type="ECO:0000256" key="2">
    <source>
        <dbReference type="ARBA" id="ARBA00022692"/>
    </source>
</evidence>